<reference evidence="2 3" key="1">
    <citation type="journal article" date="2014" name="Agronomy (Basel)">
        <title>A Draft Genome Sequence for Ensete ventricosum, the Drought-Tolerant Tree Against Hunger.</title>
        <authorList>
            <person name="Harrison J."/>
            <person name="Moore K.A."/>
            <person name="Paszkiewicz K."/>
            <person name="Jones T."/>
            <person name="Grant M."/>
            <person name="Ambacheew D."/>
            <person name="Muzemil S."/>
            <person name="Studholme D.J."/>
        </authorList>
    </citation>
    <scope>NUCLEOTIDE SEQUENCE [LARGE SCALE GENOMIC DNA]</scope>
</reference>
<evidence type="ECO:0000256" key="1">
    <source>
        <dbReference type="SAM" id="MobiDB-lite"/>
    </source>
</evidence>
<dbReference type="AlphaFoldDB" id="A0A426X538"/>
<organism evidence="2 3">
    <name type="scientific">Ensete ventricosum</name>
    <name type="common">Abyssinian banana</name>
    <name type="synonym">Musa ensete</name>
    <dbReference type="NCBI Taxonomy" id="4639"/>
    <lineage>
        <taxon>Eukaryota</taxon>
        <taxon>Viridiplantae</taxon>
        <taxon>Streptophyta</taxon>
        <taxon>Embryophyta</taxon>
        <taxon>Tracheophyta</taxon>
        <taxon>Spermatophyta</taxon>
        <taxon>Magnoliopsida</taxon>
        <taxon>Liliopsida</taxon>
        <taxon>Zingiberales</taxon>
        <taxon>Musaceae</taxon>
        <taxon>Ensete</taxon>
    </lineage>
</organism>
<proteinExistence type="predicted"/>
<accession>A0A426X538</accession>
<feature type="compositionally biased region" description="Basic and acidic residues" evidence="1">
    <location>
        <begin position="92"/>
        <end position="105"/>
    </location>
</feature>
<evidence type="ECO:0000313" key="3">
    <source>
        <dbReference type="Proteomes" id="UP000287651"/>
    </source>
</evidence>
<evidence type="ECO:0000313" key="2">
    <source>
        <dbReference type="EMBL" id="RRT34554.1"/>
    </source>
</evidence>
<gene>
    <name evidence="2" type="ORF">B296_00041904</name>
</gene>
<name>A0A426X538_ENSVE</name>
<sequence>MRCRKMGQGTKWMHYLKQLSAANVPAALIEKGQNRVIDASLTLIRERAKLKLQSDDGPRSSLGIGPGSDDAVGSCRSSLGDLPKGSGSSLGTRREIVGRRPEDSPQECRRLLDWRELGLDYLDWSLSVIIIES</sequence>
<protein>
    <submittedName>
        <fullName evidence="2">Uncharacterized protein</fullName>
    </submittedName>
</protein>
<dbReference type="Proteomes" id="UP000287651">
    <property type="component" value="Unassembled WGS sequence"/>
</dbReference>
<dbReference type="EMBL" id="AMZH03026567">
    <property type="protein sequence ID" value="RRT34554.1"/>
    <property type="molecule type" value="Genomic_DNA"/>
</dbReference>
<comment type="caution">
    <text evidence="2">The sequence shown here is derived from an EMBL/GenBank/DDBJ whole genome shotgun (WGS) entry which is preliminary data.</text>
</comment>
<feature type="region of interest" description="Disordered" evidence="1">
    <location>
        <begin position="53"/>
        <end position="105"/>
    </location>
</feature>